<dbReference type="InterPro" id="IPR055170">
    <property type="entry name" value="GFO_IDH_MocA-like_dom"/>
</dbReference>
<dbReference type="RefSeq" id="XP_001382229.1">
    <property type="nucleotide sequence ID" value="XM_001382192.1"/>
</dbReference>
<dbReference type="Pfam" id="PF01408">
    <property type="entry name" value="GFO_IDH_MocA"/>
    <property type="match status" value="1"/>
</dbReference>
<dbReference type="STRING" id="322104.A3LMR8"/>
<dbReference type="GeneID" id="4836744"/>
<dbReference type="InterPro" id="IPR036291">
    <property type="entry name" value="NAD(P)-bd_dom_sf"/>
</dbReference>
<feature type="domain" description="GFO/IDH/MocA-like oxidoreductase" evidence="7">
    <location>
        <begin position="155"/>
        <end position="275"/>
    </location>
</feature>
<evidence type="ECO:0000259" key="6">
    <source>
        <dbReference type="Pfam" id="PF01408"/>
    </source>
</evidence>
<dbReference type="Gene3D" id="3.30.360.10">
    <property type="entry name" value="Dihydrodipicolinate Reductase, domain 2"/>
    <property type="match status" value="1"/>
</dbReference>
<evidence type="ECO:0000256" key="5">
    <source>
        <dbReference type="ARBA" id="ARBA00049233"/>
    </source>
</evidence>
<comment type="catalytic activity">
    <reaction evidence="5">
        <text>D-xylose + NADP(+) = D-xylono-1,5-lactone + NADPH + H(+)</text>
        <dbReference type="Rhea" id="RHEA:22000"/>
        <dbReference type="ChEBI" id="CHEBI:15378"/>
        <dbReference type="ChEBI" id="CHEBI:15867"/>
        <dbReference type="ChEBI" id="CHEBI:53455"/>
        <dbReference type="ChEBI" id="CHEBI:57783"/>
        <dbReference type="ChEBI" id="CHEBI:58349"/>
        <dbReference type="EC" id="1.1.1.179"/>
    </reaction>
</comment>
<dbReference type="OMA" id="YWCCTQL"/>
<gene>
    <name evidence="8" type="primary">YUL5</name>
    <name evidence="8" type="ORF">PICST_29330</name>
</gene>
<evidence type="ECO:0000256" key="3">
    <source>
        <dbReference type="ARBA" id="ARBA00038984"/>
    </source>
</evidence>
<comment type="similarity">
    <text evidence="1">Belongs to the Gfo/Idh/MocA family.</text>
</comment>
<dbReference type="eggNOG" id="KOG2741">
    <property type="taxonomic scope" value="Eukaryota"/>
</dbReference>
<dbReference type="Gene3D" id="3.40.50.720">
    <property type="entry name" value="NAD(P)-binding Rossmann-like Domain"/>
    <property type="match status" value="1"/>
</dbReference>
<name>A3LMR8_PICST</name>
<sequence>MPITLRWGILGAGNISSQFVHDLVLNNSRADSGIIHIVRSIGCSSTSKGQDFIKDCNINSTNNEGIAPVVQSYDDFYQNPEIDIVYVGTPHTFHKVQVTKSLEGGKHVLCEKPFTVNKKDAEKLFQLAKDKKLFLMEAVWTRFFPSIKLLKKYVYEDKVIGDVHRLFSDFAWNADIPNLEPTNRLRDVNLGGGSLLDIGIYSITYSRILLDNAVGESHTKFEFKSFMSLDARDGVDYNTSIIVQYADGKQGILSCCNYTTGKMPFLRLEGTKGVVEMSSDNPARPRQFKITFDDGRDPIEYKDESGYNGFIYEANAVARDIAAGKIENDTMPAAETLLVMEIMDKIREDAGLVYPQDGQLI</sequence>
<dbReference type="GO" id="GO:0000166">
    <property type="term" value="F:nucleotide binding"/>
    <property type="evidence" value="ECO:0007669"/>
    <property type="project" value="InterPro"/>
</dbReference>
<dbReference type="EMBL" id="CP000496">
    <property type="protein sequence ID" value="ABN64200.1"/>
    <property type="molecule type" value="Genomic_DNA"/>
</dbReference>
<dbReference type="AlphaFoldDB" id="A3LMR8"/>
<dbReference type="SUPFAM" id="SSF55347">
    <property type="entry name" value="Glyceraldehyde-3-phosphate dehydrogenase-like, C-terminal domain"/>
    <property type="match status" value="1"/>
</dbReference>
<evidence type="ECO:0000256" key="2">
    <source>
        <dbReference type="ARBA" id="ARBA00023002"/>
    </source>
</evidence>
<evidence type="ECO:0000313" key="8">
    <source>
        <dbReference type="EMBL" id="ABN64200.1"/>
    </source>
</evidence>
<dbReference type="HOGENOM" id="CLU_023194_7_2_1"/>
<protein>
    <recommendedName>
        <fullName evidence="3">D-xylose 1-dehydrogenase (NADP(+), D-xylono-1,5-lactone-forming)</fullName>
        <ecNumber evidence="3">1.1.1.179</ecNumber>
    </recommendedName>
    <alternativeName>
        <fullName evidence="4">D-xylose-NADP dehydrogenase</fullName>
    </alternativeName>
</protein>
<dbReference type="InterPro" id="IPR000683">
    <property type="entry name" value="Gfo/Idh/MocA-like_OxRdtase_N"/>
</dbReference>
<evidence type="ECO:0000256" key="4">
    <source>
        <dbReference type="ARBA" id="ARBA00042988"/>
    </source>
</evidence>
<dbReference type="InterPro" id="IPR050984">
    <property type="entry name" value="Gfo/Idh/MocA_domain"/>
</dbReference>
<evidence type="ECO:0000313" key="9">
    <source>
        <dbReference type="Proteomes" id="UP000002258"/>
    </source>
</evidence>
<dbReference type="EC" id="1.1.1.179" evidence="3"/>
<dbReference type="PANTHER" id="PTHR22604:SF105">
    <property type="entry name" value="TRANS-1,2-DIHYDROBENZENE-1,2-DIOL DEHYDROGENASE"/>
    <property type="match status" value="1"/>
</dbReference>
<dbReference type="InParanoid" id="A3LMR8"/>
<dbReference type="KEGG" id="pic:PICST_29330"/>
<dbReference type="GO" id="GO:0047837">
    <property type="term" value="F:D-xylose 1-dehydrogenase (NADP+) activity"/>
    <property type="evidence" value="ECO:0007669"/>
    <property type="project" value="UniProtKB-EC"/>
</dbReference>
<dbReference type="OrthoDB" id="2129491at2759"/>
<feature type="domain" description="Gfo/Idh/MocA-like oxidoreductase N-terminal" evidence="6">
    <location>
        <begin position="5"/>
        <end position="136"/>
    </location>
</feature>
<dbReference type="SUPFAM" id="SSF51735">
    <property type="entry name" value="NAD(P)-binding Rossmann-fold domains"/>
    <property type="match status" value="1"/>
</dbReference>
<proteinExistence type="inferred from homology"/>
<evidence type="ECO:0000259" key="7">
    <source>
        <dbReference type="Pfam" id="PF22725"/>
    </source>
</evidence>
<dbReference type="Proteomes" id="UP000002258">
    <property type="component" value="Chromosome 2"/>
</dbReference>
<dbReference type="PANTHER" id="PTHR22604">
    <property type="entry name" value="OXIDOREDUCTASES"/>
    <property type="match status" value="1"/>
</dbReference>
<organism evidence="8 9">
    <name type="scientific">Scheffersomyces stipitis (strain ATCC 58785 / CBS 6054 / NBRC 10063 / NRRL Y-11545)</name>
    <name type="common">Yeast</name>
    <name type="synonym">Pichia stipitis</name>
    <dbReference type="NCBI Taxonomy" id="322104"/>
    <lineage>
        <taxon>Eukaryota</taxon>
        <taxon>Fungi</taxon>
        <taxon>Dikarya</taxon>
        <taxon>Ascomycota</taxon>
        <taxon>Saccharomycotina</taxon>
        <taxon>Pichiomycetes</taxon>
        <taxon>Debaryomycetaceae</taxon>
        <taxon>Scheffersomyces</taxon>
    </lineage>
</organism>
<dbReference type="Pfam" id="PF22725">
    <property type="entry name" value="GFO_IDH_MocA_C3"/>
    <property type="match status" value="1"/>
</dbReference>
<keyword evidence="9" id="KW-1185">Reference proteome</keyword>
<keyword evidence="2" id="KW-0560">Oxidoreductase</keyword>
<accession>A3LMR8</accession>
<reference evidence="8 9" key="1">
    <citation type="journal article" date="2007" name="Nat. Biotechnol.">
        <title>Genome sequence of the lignocellulose-bioconverting and xylose-fermenting yeast Pichia stipitis.</title>
        <authorList>
            <person name="Jeffries T.W."/>
            <person name="Grigoriev I.V."/>
            <person name="Grimwood J."/>
            <person name="Laplaza J.M."/>
            <person name="Aerts A."/>
            <person name="Salamov A."/>
            <person name="Schmutz J."/>
            <person name="Lindquist E."/>
            <person name="Dehal P."/>
            <person name="Shapiro H."/>
            <person name="Jin Y.S."/>
            <person name="Passoth V."/>
            <person name="Richardson P.M."/>
        </authorList>
    </citation>
    <scope>NUCLEOTIDE SEQUENCE [LARGE SCALE GENOMIC DNA]</scope>
    <source>
        <strain evidence="9">ATCC 58785 / CBS 6054 / NBRC 10063 / NRRL Y-11545</strain>
    </source>
</reference>
<evidence type="ECO:0000256" key="1">
    <source>
        <dbReference type="ARBA" id="ARBA00010928"/>
    </source>
</evidence>